<sequence length="409" mass="45122">MLFPYGHGQIELPFCVDTVDLLAYHSKPEQTASALIRQALEQPVAGMPLKELAVGRKRAVILISDGTRLSPSRLFLPALLDALNEAGLDDDRIRIIVALGMHRKHTEKERIQLVGEDIYRRVAVVNHSPLSEHCIHVGTTAQGTPIELNRLVLQADLLIATGNIEPHRLVGVSGGVKALVPGVASKRCIQANHALSQRFRASLGDPDNPIHRDLEEALRFVPIHFLFNVVANHHGELLGAYAGEPAAAHRRGLEEARSRFFIPVDRTYDLVVVSPGGHPKDAQLYQAVKTLQNAAAFTKPGGSIMLLSRCEELFGNGMLQYWLETVGDRAEIVARLQQQFVLGAHKIAHMESILSRHTVYLYSQMPEALVELAGFIPVANVQEWVQARIGRDECRVAYMPYGALTFPSP</sequence>
<accession>A0ABV5VSJ2</accession>
<evidence type="ECO:0000313" key="3">
    <source>
        <dbReference type="EMBL" id="MFB9751225.1"/>
    </source>
</evidence>
<dbReference type="Proteomes" id="UP001589619">
    <property type="component" value="Unassembled WGS sequence"/>
</dbReference>
<comment type="caution">
    <text evidence="3">The sequence shown here is derived from an EMBL/GenBank/DDBJ whole genome shotgun (WGS) entry which is preliminary data.</text>
</comment>
<dbReference type="InterPro" id="IPR043166">
    <property type="entry name" value="LarA-like_C"/>
</dbReference>
<feature type="domain" description="LarA-like N-terminal" evidence="1">
    <location>
        <begin position="5"/>
        <end position="196"/>
    </location>
</feature>
<evidence type="ECO:0000313" key="4">
    <source>
        <dbReference type="Proteomes" id="UP001589619"/>
    </source>
</evidence>
<dbReference type="Gene3D" id="3.90.226.30">
    <property type="match status" value="1"/>
</dbReference>
<gene>
    <name evidence="3" type="primary">larA</name>
    <name evidence="3" type="ORF">ACFFNY_06540</name>
</gene>
<feature type="domain" description="Lactate racemase C-terminal" evidence="2">
    <location>
        <begin position="268"/>
        <end position="384"/>
    </location>
</feature>
<dbReference type="PANTHER" id="PTHR33171:SF17">
    <property type="entry name" value="LARA-LIKE N-TERMINAL DOMAIN-CONTAINING PROTEIN"/>
    <property type="match status" value="1"/>
</dbReference>
<reference evidence="3 4" key="1">
    <citation type="submission" date="2024-09" db="EMBL/GenBank/DDBJ databases">
        <authorList>
            <person name="Sun Q."/>
            <person name="Mori K."/>
        </authorList>
    </citation>
    <scope>NUCLEOTIDE SEQUENCE [LARGE SCALE GENOMIC DNA]</scope>
    <source>
        <strain evidence="3 4">JCM 12520</strain>
    </source>
</reference>
<dbReference type="Pfam" id="PF21113">
    <property type="entry name" value="LarA_C"/>
    <property type="match status" value="1"/>
</dbReference>
<organism evidence="3 4">
    <name type="scientific">Paenibacillus hodogayensis</name>
    <dbReference type="NCBI Taxonomy" id="279208"/>
    <lineage>
        <taxon>Bacteria</taxon>
        <taxon>Bacillati</taxon>
        <taxon>Bacillota</taxon>
        <taxon>Bacilli</taxon>
        <taxon>Bacillales</taxon>
        <taxon>Paenibacillaceae</taxon>
        <taxon>Paenibacillus</taxon>
    </lineage>
</organism>
<dbReference type="InterPro" id="IPR018657">
    <property type="entry name" value="LarA-like_N"/>
</dbReference>
<proteinExistence type="predicted"/>
<dbReference type="NCBIfam" id="NF033504">
    <property type="entry name" value="Ni_dep_LarA"/>
    <property type="match status" value="1"/>
</dbReference>
<dbReference type="Pfam" id="PF09861">
    <property type="entry name" value="Lar_N"/>
    <property type="match status" value="1"/>
</dbReference>
<name>A0ABV5VSJ2_9BACL</name>
<keyword evidence="4" id="KW-1185">Reference proteome</keyword>
<protein>
    <submittedName>
        <fullName evidence="3">Nickel-dependent lactate racemase</fullName>
    </submittedName>
</protein>
<dbReference type="RefSeq" id="WP_344906252.1">
    <property type="nucleotide sequence ID" value="NZ_BAAAYO010000002.1"/>
</dbReference>
<evidence type="ECO:0000259" key="1">
    <source>
        <dbReference type="Pfam" id="PF09861"/>
    </source>
</evidence>
<dbReference type="Gene3D" id="3.40.50.11440">
    <property type="match status" value="1"/>
</dbReference>
<dbReference type="InterPro" id="IPR048520">
    <property type="entry name" value="LarA_C"/>
</dbReference>
<dbReference type="InterPro" id="IPR047926">
    <property type="entry name" value="Ni_dep_LarA"/>
</dbReference>
<dbReference type="EMBL" id="JBHMAG010000004">
    <property type="protein sequence ID" value="MFB9751225.1"/>
    <property type="molecule type" value="Genomic_DNA"/>
</dbReference>
<evidence type="ECO:0000259" key="2">
    <source>
        <dbReference type="Pfam" id="PF21113"/>
    </source>
</evidence>
<dbReference type="InterPro" id="IPR048068">
    <property type="entry name" value="LarA-like"/>
</dbReference>
<dbReference type="PANTHER" id="PTHR33171">
    <property type="entry name" value="LAR_N DOMAIN-CONTAINING PROTEIN"/>
    <property type="match status" value="1"/>
</dbReference>